<dbReference type="InterPro" id="IPR008275">
    <property type="entry name" value="CoA_E_activase_dom"/>
</dbReference>
<dbReference type="InterPro" id="IPR051805">
    <property type="entry name" value="Dehydratase_Activator_Redct"/>
</dbReference>
<accession>A0A7C6A9M3</accession>
<feature type="domain" description="ATPase BadF/BadG/BcrA/BcrD type" evidence="5">
    <location>
        <begin position="6"/>
        <end position="245"/>
    </location>
</feature>
<keyword evidence="3" id="KW-0408">Iron</keyword>
<keyword evidence="4" id="KW-0411">Iron-sulfur</keyword>
<organism evidence="6">
    <name type="scientific">candidate division WOR-3 bacterium</name>
    <dbReference type="NCBI Taxonomy" id="2052148"/>
    <lineage>
        <taxon>Bacteria</taxon>
        <taxon>Bacteria division WOR-3</taxon>
    </lineage>
</organism>
<evidence type="ECO:0000256" key="2">
    <source>
        <dbReference type="ARBA" id="ARBA00022723"/>
    </source>
</evidence>
<dbReference type="PANTHER" id="PTHR32329">
    <property type="entry name" value="BIFUNCTIONAL PROTEIN [INCLUDES 2-HYDROXYACYL-COA DEHYDRATASE (N-TER) AND ITS ACTIVATOR DOMAIN (C_TERM)-RELATED"/>
    <property type="match status" value="1"/>
</dbReference>
<dbReference type="InterPro" id="IPR002731">
    <property type="entry name" value="ATPase_BadF"/>
</dbReference>
<dbReference type="InterPro" id="IPR043129">
    <property type="entry name" value="ATPase_NBD"/>
</dbReference>
<dbReference type="AlphaFoldDB" id="A0A7C6A9M3"/>
<keyword evidence="2" id="KW-0479">Metal-binding</keyword>
<dbReference type="EMBL" id="DTLI01000120">
    <property type="protein sequence ID" value="HHS52126.1"/>
    <property type="molecule type" value="Genomic_DNA"/>
</dbReference>
<comment type="caution">
    <text evidence="6">The sequence shown here is derived from an EMBL/GenBank/DDBJ whole genome shotgun (WGS) entry which is preliminary data.</text>
</comment>
<protein>
    <submittedName>
        <fullName evidence="6">3-hydroxyacyl-ACP dehydratase</fullName>
    </submittedName>
</protein>
<dbReference type="Pfam" id="PF01869">
    <property type="entry name" value="BcrAD_BadFG"/>
    <property type="match status" value="1"/>
</dbReference>
<dbReference type="NCBIfam" id="TIGR00241">
    <property type="entry name" value="CoA_E_activ"/>
    <property type="match status" value="1"/>
</dbReference>
<sequence length="259" mass="28095">MPKAAGIDIGSRTIKFVLLTDSQITAYRIIDTGTDPLANSKSILSENKFDVIVATGYGRHLIQNHFGFPVVTEIKAYAIGAHFLFPNCRTVIDIGGQDSKIIKVKDGQVLDFEMNDRCAAGTGKFLEVMAQTLGFSLANLGEEALKAENSVPISSMCTVFAESEVISLIARGEKPKNIALGLHESILNRLLSMLGRIGFEDEIVFAGGVAKNRCLANLLAKRIKKKILIPQEPQIVGALGAALIATYKNDKKYDQLSIK</sequence>
<name>A0A7C6A9M3_UNCW3</name>
<dbReference type="CDD" id="cd24036">
    <property type="entry name" value="ASKHA_NBD_BcrAD_BadFG_HgdC_HadI"/>
    <property type="match status" value="1"/>
</dbReference>
<evidence type="ECO:0000259" key="5">
    <source>
        <dbReference type="Pfam" id="PF01869"/>
    </source>
</evidence>
<gene>
    <name evidence="6" type="ORF">ENW73_04580</name>
</gene>
<evidence type="ECO:0000256" key="1">
    <source>
        <dbReference type="ARBA" id="ARBA00001966"/>
    </source>
</evidence>
<proteinExistence type="predicted"/>
<evidence type="ECO:0000313" key="6">
    <source>
        <dbReference type="EMBL" id="HHS52126.1"/>
    </source>
</evidence>
<dbReference type="GO" id="GO:0046872">
    <property type="term" value="F:metal ion binding"/>
    <property type="evidence" value="ECO:0007669"/>
    <property type="project" value="UniProtKB-KW"/>
</dbReference>
<reference evidence="6" key="1">
    <citation type="journal article" date="2020" name="mSystems">
        <title>Genome- and Community-Level Interaction Insights into Carbon Utilization and Element Cycling Functions of Hydrothermarchaeota in Hydrothermal Sediment.</title>
        <authorList>
            <person name="Zhou Z."/>
            <person name="Liu Y."/>
            <person name="Xu W."/>
            <person name="Pan J."/>
            <person name="Luo Z.H."/>
            <person name="Li M."/>
        </authorList>
    </citation>
    <scope>NUCLEOTIDE SEQUENCE [LARGE SCALE GENOMIC DNA]</scope>
    <source>
        <strain evidence="6">SpSt-876</strain>
    </source>
</reference>
<evidence type="ECO:0000256" key="3">
    <source>
        <dbReference type="ARBA" id="ARBA00023004"/>
    </source>
</evidence>
<dbReference type="PANTHER" id="PTHR32329:SF8">
    <property type="entry name" value="ACTIVATOR OF (R)-2-HYDROXYGLUTARYL-COA DEHYDRATASE"/>
    <property type="match status" value="1"/>
</dbReference>
<dbReference type="Gene3D" id="3.30.420.40">
    <property type="match status" value="2"/>
</dbReference>
<dbReference type="GO" id="GO:0051536">
    <property type="term" value="F:iron-sulfur cluster binding"/>
    <property type="evidence" value="ECO:0007669"/>
    <property type="project" value="UniProtKB-KW"/>
</dbReference>
<comment type="cofactor">
    <cofactor evidence="1">
        <name>[4Fe-4S] cluster</name>
        <dbReference type="ChEBI" id="CHEBI:49883"/>
    </cofactor>
</comment>
<evidence type="ECO:0000256" key="4">
    <source>
        <dbReference type="ARBA" id="ARBA00023014"/>
    </source>
</evidence>
<dbReference type="SUPFAM" id="SSF53067">
    <property type="entry name" value="Actin-like ATPase domain"/>
    <property type="match status" value="1"/>
</dbReference>